<name>A0A815M502_9BILA</name>
<keyword evidence="3" id="KW-1185">Reference proteome</keyword>
<proteinExistence type="predicted"/>
<evidence type="ECO:0000313" key="2">
    <source>
        <dbReference type="EMBL" id="CAF1413117.1"/>
    </source>
</evidence>
<dbReference type="EMBL" id="CAJNOI010000202">
    <property type="protein sequence ID" value="CAF1179742.1"/>
    <property type="molecule type" value="Genomic_DNA"/>
</dbReference>
<comment type="caution">
    <text evidence="2">The sequence shown here is derived from an EMBL/GenBank/DDBJ whole genome shotgun (WGS) entry which is preliminary data.</text>
</comment>
<sequence length="140" mass="16235">MSLNTSSAFAKELATNEQTISKNVLVTSFTPKEEEFYQLSPTFLYGFNLFINKTYQLSHWSLSLTSSYSLLSHEDRKKMIRYATHDVMAVTFLIRPITEKWTFKKIKNRMNNEIFIIFNSNTFLSLPTATSSKKIKSIIV</sequence>
<dbReference type="Proteomes" id="UP000663832">
    <property type="component" value="Unassembled WGS sequence"/>
</dbReference>
<dbReference type="OrthoDB" id="10037247at2759"/>
<evidence type="ECO:0000313" key="1">
    <source>
        <dbReference type="EMBL" id="CAF1179742.1"/>
    </source>
</evidence>
<organism evidence="2 3">
    <name type="scientific">Adineta steineri</name>
    <dbReference type="NCBI Taxonomy" id="433720"/>
    <lineage>
        <taxon>Eukaryota</taxon>
        <taxon>Metazoa</taxon>
        <taxon>Spiralia</taxon>
        <taxon>Gnathifera</taxon>
        <taxon>Rotifera</taxon>
        <taxon>Eurotatoria</taxon>
        <taxon>Bdelloidea</taxon>
        <taxon>Adinetida</taxon>
        <taxon>Adinetidae</taxon>
        <taxon>Adineta</taxon>
    </lineage>
</organism>
<accession>A0A815M502</accession>
<protein>
    <submittedName>
        <fullName evidence="2">Uncharacterized protein</fullName>
    </submittedName>
</protein>
<evidence type="ECO:0000313" key="3">
    <source>
        <dbReference type="Proteomes" id="UP000663832"/>
    </source>
</evidence>
<dbReference type="Proteomes" id="UP000663877">
    <property type="component" value="Unassembled WGS sequence"/>
</dbReference>
<dbReference type="AlphaFoldDB" id="A0A815M502"/>
<dbReference type="EMBL" id="CAJNOM010000394">
    <property type="protein sequence ID" value="CAF1413117.1"/>
    <property type="molecule type" value="Genomic_DNA"/>
</dbReference>
<reference evidence="2" key="1">
    <citation type="submission" date="2021-02" db="EMBL/GenBank/DDBJ databases">
        <authorList>
            <person name="Nowell W R."/>
        </authorList>
    </citation>
    <scope>NUCLEOTIDE SEQUENCE</scope>
</reference>
<gene>
    <name evidence="1" type="ORF">BJG266_LOCUS25693</name>
    <name evidence="2" type="ORF">QVE165_LOCUS37658</name>
</gene>